<dbReference type="AlphaFoldDB" id="A0A0F9GDQ9"/>
<name>A0A0F9GDQ9_9ZZZZ</name>
<dbReference type="Pfam" id="PF25470">
    <property type="entry name" value="DUF7901"/>
    <property type="match status" value="1"/>
</dbReference>
<dbReference type="EMBL" id="LAZR01020503">
    <property type="protein sequence ID" value="KKL88651.1"/>
    <property type="molecule type" value="Genomic_DNA"/>
</dbReference>
<protein>
    <recommendedName>
        <fullName evidence="1">DUF7901 domain-containing protein</fullName>
    </recommendedName>
</protein>
<feature type="non-terminal residue" evidence="2">
    <location>
        <position position="214"/>
    </location>
</feature>
<gene>
    <name evidence="2" type="ORF">LCGC14_1922560</name>
</gene>
<reference evidence="2" key="1">
    <citation type="journal article" date="2015" name="Nature">
        <title>Complex archaea that bridge the gap between prokaryotes and eukaryotes.</title>
        <authorList>
            <person name="Spang A."/>
            <person name="Saw J.H."/>
            <person name="Jorgensen S.L."/>
            <person name="Zaremba-Niedzwiedzka K."/>
            <person name="Martijn J."/>
            <person name="Lind A.E."/>
            <person name="van Eijk R."/>
            <person name="Schleper C."/>
            <person name="Guy L."/>
            <person name="Ettema T.J."/>
        </authorList>
    </citation>
    <scope>NUCLEOTIDE SEQUENCE</scope>
</reference>
<evidence type="ECO:0000259" key="1">
    <source>
        <dbReference type="Pfam" id="PF25470"/>
    </source>
</evidence>
<accession>A0A0F9GDQ9</accession>
<proteinExistence type="predicted"/>
<comment type="caution">
    <text evidence="2">The sequence shown here is derived from an EMBL/GenBank/DDBJ whole genome shotgun (WGS) entry which is preliminary data.</text>
</comment>
<organism evidence="2">
    <name type="scientific">marine sediment metagenome</name>
    <dbReference type="NCBI Taxonomy" id="412755"/>
    <lineage>
        <taxon>unclassified sequences</taxon>
        <taxon>metagenomes</taxon>
        <taxon>ecological metagenomes</taxon>
    </lineage>
</organism>
<evidence type="ECO:0000313" key="2">
    <source>
        <dbReference type="EMBL" id="KKL88651.1"/>
    </source>
</evidence>
<dbReference type="InterPro" id="IPR057223">
    <property type="entry name" value="DUF7901"/>
</dbReference>
<feature type="domain" description="DUF7901" evidence="1">
    <location>
        <begin position="29"/>
        <end position="212"/>
    </location>
</feature>
<sequence>MRNAMILALVLAVSATAWADWFPGDDFKMHWPQMPDPNGWDVNFIQPKVLADDWECTEDGPVSDVHFWMSSRMDEPFILLSVHLSIHTDDLSNPDYSQPGNLLWEADFDPSMFTVNPYGTGQQGWYDPNPPEQVYPGDHFMFYQVNIPRIPDPWIQEKGTIYWLDISVVGIGPLGLAQLGWKTSLDHFRDNAVWADDTGGAIAQWQPLTDPFSG</sequence>